<evidence type="ECO:0000256" key="10">
    <source>
        <dbReference type="ARBA" id="ARBA00023054"/>
    </source>
</evidence>
<keyword evidence="10" id="KW-0175">Coiled coil</keyword>
<comment type="subcellular location">
    <subcellularLocation>
        <location evidence="1 12">Endoplasmic reticulum membrane</location>
        <topology evidence="1 12">Multi-pass membrane protein</topology>
    </subcellularLocation>
</comment>
<feature type="domain" description="BAP29/BAP31 transmembrane" evidence="14">
    <location>
        <begin position="1"/>
        <end position="135"/>
    </location>
</feature>
<keyword evidence="16" id="KW-0675">Receptor</keyword>
<sequence>MTLQYTFIATFLYIEIAVVILLLLPFVSPARWQKIFRSNIVLSVSGYSYIYFNVFIAILLLLFIDSIREVNKYAVPVAEVDLKHNLDSENLAHMKLFRAQRNLYITGFAMFLWFIIRRLINLTAEQARLSAESEASQKQAKSANDVAKRLMEEQDNKRNKAAEDDTAEEKSLAQQLDKTKEELVKFKQDYKKAKLDLDALRSQAEGTNKEYDRLLKEYSELQASTTDHPVTIVPNKIG</sequence>
<comment type="function">
    <text evidence="12">May play a role in anterograde transport of membrane proteins from the endoplasmic reticulum to the Golgi.</text>
</comment>
<keyword evidence="17" id="KW-1185">Reference proteome</keyword>
<comment type="similarity">
    <text evidence="2 12">Belongs to the BCAP29/BCAP31 family.</text>
</comment>
<evidence type="ECO:0000256" key="4">
    <source>
        <dbReference type="ARBA" id="ARBA00022692"/>
    </source>
</evidence>
<evidence type="ECO:0000313" key="17">
    <source>
        <dbReference type="Proteomes" id="UP000242188"/>
    </source>
</evidence>
<keyword evidence="5" id="KW-0053">Apoptosis</keyword>
<dbReference type="Proteomes" id="UP000242188">
    <property type="component" value="Unassembled WGS sequence"/>
</dbReference>
<evidence type="ECO:0000313" key="16">
    <source>
        <dbReference type="EMBL" id="OWF51249.1"/>
    </source>
</evidence>
<feature type="domain" description="Bap31/Bap29 cytoplasmic coiled-coil" evidence="15">
    <location>
        <begin position="181"/>
        <end position="224"/>
    </location>
</feature>
<dbReference type="GO" id="GO:0005789">
    <property type="term" value="C:endoplasmic reticulum membrane"/>
    <property type="evidence" value="ECO:0007669"/>
    <property type="project" value="UniProtKB-SubCell"/>
</dbReference>
<dbReference type="GO" id="GO:0006888">
    <property type="term" value="P:endoplasmic reticulum to Golgi vesicle-mediated transport"/>
    <property type="evidence" value="ECO:0007669"/>
    <property type="project" value="UniProtKB-UniRule"/>
</dbReference>
<dbReference type="PANTHER" id="PTHR12701:SF20">
    <property type="entry name" value="ENDOPLASMIC RETICULUM TRANSMEMBRANE PROTEIN"/>
    <property type="match status" value="1"/>
</dbReference>
<evidence type="ECO:0000256" key="9">
    <source>
        <dbReference type="ARBA" id="ARBA00022989"/>
    </source>
</evidence>
<dbReference type="OrthoDB" id="435607at2759"/>
<dbReference type="InterPro" id="IPR041672">
    <property type="entry name" value="Bap31/Bap29_C"/>
</dbReference>
<dbReference type="STRING" id="6573.A0A210QRA5"/>
<proteinExistence type="inferred from homology"/>
<evidence type="ECO:0000256" key="12">
    <source>
        <dbReference type="RuleBase" id="RU367026"/>
    </source>
</evidence>
<evidence type="ECO:0000256" key="5">
    <source>
        <dbReference type="ARBA" id="ARBA00022703"/>
    </source>
</evidence>
<feature type="region of interest" description="Disordered" evidence="13">
    <location>
        <begin position="154"/>
        <end position="174"/>
    </location>
</feature>
<accession>A0A210QRA5</accession>
<evidence type="ECO:0000256" key="8">
    <source>
        <dbReference type="ARBA" id="ARBA00022927"/>
    </source>
</evidence>
<feature type="transmembrane region" description="Helical" evidence="12">
    <location>
        <begin position="6"/>
        <end position="28"/>
    </location>
</feature>
<keyword evidence="11 12" id="KW-0472">Membrane</keyword>
<evidence type="ECO:0000256" key="6">
    <source>
        <dbReference type="ARBA" id="ARBA00022824"/>
    </source>
</evidence>
<comment type="caution">
    <text evidence="16">The sequence shown here is derived from an EMBL/GenBank/DDBJ whole genome shotgun (WGS) entry which is preliminary data.</text>
</comment>
<dbReference type="GO" id="GO:0006915">
    <property type="term" value="P:apoptotic process"/>
    <property type="evidence" value="ECO:0007669"/>
    <property type="project" value="UniProtKB-KW"/>
</dbReference>
<keyword evidence="9 12" id="KW-1133">Transmembrane helix</keyword>
<dbReference type="FunFam" id="1.20.5.110:FF:000011">
    <property type="entry name" value="B-cell receptor-associated protein 29"/>
    <property type="match status" value="1"/>
</dbReference>
<dbReference type="Pfam" id="PF18035">
    <property type="entry name" value="Bap31_Bap29_C"/>
    <property type="match status" value="1"/>
</dbReference>
<evidence type="ECO:0000256" key="3">
    <source>
        <dbReference type="ARBA" id="ARBA00022448"/>
    </source>
</evidence>
<keyword evidence="6 12" id="KW-0256">Endoplasmic reticulum</keyword>
<evidence type="ECO:0000256" key="1">
    <source>
        <dbReference type="ARBA" id="ARBA00004477"/>
    </source>
</evidence>
<dbReference type="InterPro" id="IPR040463">
    <property type="entry name" value="BAP29/BAP31_N"/>
</dbReference>
<evidence type="ECO:0000259" key="15">
    <source>
        <dbReference type="Pfam" id="PF18035"/>
    </source>
</evidence>
<gene>
    <name evidence="16" type="ORF">KP79_PYT11195</name>
</gene>
<keyword evidence="8 12" id="KW-0653">Protein transport</keyword>
<evidence type="ECO:0000256" key="2">
    <source>
        <dbReference type="ARBA" id="ARBA00007956"/>
    </source>
</evidence>
<dbReference type="Gene3D" id="1.20.5.110">
    <property type="match status" value="1"/>
</dbReference>
<dbReference type="EMBL" id="NEDP02002306">
    <property type="protein sequence ID" value="OWF51249.1"/>
    <property type="molecule type" value="Genomic_DNA"/>
</dbReference>
<dbReference type="InterPro" id="IPR008417">
    <property type="entry name" value="BAP29/BAP31"/>
</dbReference>
<feature type="transmembrane region" description="Helical" evidence="12">
    <location>
        <begin position="40"/>
        <end position="64"/>
    </location>
</feature>
<evidence type="ECO:0000256" key="11">
    <source>
        <dbReference type="ARBA" id="ARBA00023136"/>
    </source>
</evidence>
<name>A0A210QRA5_MIZYE</name>
<dbReference type="AlphaFoldDB" id="A0A210QRA5"/>
<dbReference type="PANTHER" id="PTHR12701">
    <property type="entry name" value="BCR-ASSOCIATED PROTEIN, BAP"/>
    <property type="match status" value="1"/>
</dbReference>
<protein>
    <recommendedName>
        <fullName evidence="12">Endoplasmic reticulum transmembrane protein</fullName>
    </recommendedName>
</protein>
<evidence type="ECO:0000259" key="14">
    <source>
        <dbReference type="Pfam" id="PF05529"/>
    </source>
</evidence>
<dbReference type="GO" id="GO:0006886">
    <property type="term" value="P:intracellular protein transport"/>
    <property type="evidence" value="ECO:0007669"/>
    <property type="project" value="UniProtKB-UniRule"/>
</dbReference>
<reference evidence="16 17" key="1">
    <citation type="journal article" date="2017" name="Nat. Ecol. Evol.">
        <title>Scallop genome provides insights into evolution of bilaterian karyotype and development.</title>
        <authorList>
            <person name="Wang S."/>
            <person name="Zhang J."/>
            <person name="Jiao W."/>
            <person name="Li J."/>
            <person name="Xun X."/>
            <person name="Sun Y."/>
            <person name="Guo X."/>
            <person name="Huan P."/>
            <person name="Dong B."/>
            <person name="Zhang L."/>
            <person name="Hu X."/>
            <person name="Sun X."/>
            <person name="Wang J."/>
            <person name="Zhao C."/>
            <person name="Wang Y."/>
            <person name="Wang D."/>
            <person name="Huang X."/>
            <person name="Wang R."/>
            <person name="Lv J."/>
            <person name="Li Y."/>
            <person name="Zhang Z."/>
            <person name="Liu B."/>
            <person name="Lu W."/>
            <person name="Hui Y."/>
            <person name="Liang J."/>
            <person name="Zhou Z."/>
            <person name="Hou R."/>
            <person name="Li X."/>
            <person name="Liu Y."/>
            <person name="Li H."/>
            <person name="Ning X."/>
            <person name="Lin Y."/>
            <person name="Zhao L."/>
            <person name="Xing Q."/>
            <person name="Dou J."/>
            <person name="Li Y."/>
            <person name="Mao J."/>
            <person name="Guo H."/>
            <person name="Dou H."/>
            <person name="Li T."/>
            <person name="Mu C."/>
            <person name="Jiang W."/>
            <person name="Fu Q."/>
            <person name="Fu X."/>
            <person name="Miao Y."/>
            <person name="Liu J."/>
            <person name="Yu Q."/>
            <person name="Li R."/>
            <person name="Liao H."/>
            <person name="Li X."/>
            <person name="Kong Y."/>
            <person name="Jiang Z."/>
            <person name="Chourrout D."/>
            <person name="Li R."/>
            <person name="Bao Z."/>
        </authorList>
    </citation>
    <scope>NUCLEOTIDE SEQUENCE [LARGE SCALE GENOMIC DNA]</scope>
    <source>
        <strain evidence="16 17">PY_sf001</strain>
    </source>
</reference>
<feature type="transmembrane region" description="Helical" evidence="12">
    <location>
        <begin position="103"/>
        <end position="120"/>
    </location>
</feature>
<keyword evidence="7 12" id="KW-0931">ER-Golgi transport</keyword>
<dbReference type="Pfam" id="PF05529">
    <property type="entry name" value="Bap31"/>
    <property type="match status" value="1"/>
</dbReference>
<organism evidence="16 17">
    <name type="scientific">Mizuhopecten yessoensis</name>
    <name type="common">Japanese scallop</name>
    <name type="synonym">Patinopecten yessoensis</name>
    <dbReference type="NCBI Taxonomy" id="6573"/>
    <lineage>
        <taxon>Eukaryota</taxon>
        <taxon>Metazoa</taxon>
        <taxon>Spiralia</taxon>
        <taxon>Lophotrochozoa</taxon>
        <taxon>Mollusca</taxon>
        <taxon>Bivalvia</taxon>
        <taxon>Autobranchia</taxon>
        <taxon>Pteriomorphia</taxon>
        <taxon>Pectinida</taxon>
        <taxon>Pectinoidea</taxon>
        <taxon>Pectinidae</taxon>
        <taxon>Mizuhopecten</taxon>
    </lineage>
</organism>
<evidence type="ECO:0000256" key="7">
    <source>
        <dbReference type="ARBA" id="ARBA00022892"/>
    </source>
</evidence>
<keyword evidence="4 12" id="KW-0812">Transmembrane</keyword>
<evidence type="ECO:0000256" key="13">
    <source>
        <dbReference type="SAM" id="MobiDB-lite"/>
    </source>
</evidence>
<keyword evidence="3 12" id="KW-0813">Transport</keyword>
<dbReference type="GO" id="GO:0070973">
    <property type="term" value="P:protein localization to endoplasmic reticulum exit site"/>
    <property type="evidence" value="ECO:0007669"/>
    <property type="project" value="UniProtKB-UniRule"/>
</dbReference>